<dbReference type="Proteomes" id="UP001145114">
    <property type="component" value="Unassembled WGS sequence"/>
</dbReference>
<evidence type="ECO:0000313" key="1">
    <source>
        <dbReference type="EMBL" id="KAJ1680125.1"/>
    </source>
</evidence>
<sequence>MFRTHGNIALLSTAIRATIPIAVSRSCLRVDVGIWAVIARGANTKLRPKTPGCQLHSARPVRYAKELSHSVDESGAEPEQALKAIEGPLVRSDKAVGSAPRPGRADIKHDISLHKPTRHGRARPELQEYAVTGKGDTSKQGGSVAAAIDAINSHNEPESAATESAGTSRDDGKRVNEKGEVILGYSDEYGSDGGAAQRLDELGGLAASSTHEELRDVQAGDDGVKHRRNLLRKHHFDTFKLVERLSSSGLTHGQAVALTYAIRTCIADRLERLRRETMTRSDLENELYLYRSYLEELRTEIQVLRKNDQFLLQSDAASIEREVEALASQMKEDMASLRSDIQIDMNTRKHEHSDGIKKQEMMLHDMVSMYQVVIGDMRTDIESVKLESIRKGLMAAVTTTLVVIGLHWFLSARDTLKESRKNGSVSLARDGLEEGGGGNGVSEYPKAHPLPIMGGVSNVDIDTVEEGKPEKVDGGAGSGGGDNGGSRQPRASLYRNYGDIRIEYEPKEWRIHNASRSGPGPGLDRGSGFPGSVNAITAAVAAGEPQRIGNIDDGGHTHYSGHNGPSPRLAQVELFDTRQDPSTATSGSAVVVGDSLDRKDGPLVESPIGFEST</sequence>
<name>A0ACC1HXR2_9FUNG</name>
<organism evidence="1 2">
    <name type="scientific">Spiromyces aspiralis</name>
    <dbReference type="NCBI Taxonomy" id="68401"/>
    <lineage>
        <taxon>Eukaryota</taxon>
        <taxon>Fungi</taxon>
        <taxon>Fungi incertae sedis</taxon>
        <taxon>Zoopagomycota</taxon>
        <taxon>Kickxellomycotina</taxon>
        <taxon>Kickxellomycetes</taxon>
        <taxon>Kickxellales</taxon>
        <taxon>Kickxellaceae</taxon>
        <taxon>Spiromyces</taxon>
    </lineage>
</organism>
<comment type="caution">
    <text evidence="1">The sequence shown here is derived from an EMBL/GenBank/DDBJ whole genome shotgun (WGS) entry which is preliminary data.</text>
</comment>
<reference evidence="1" key="1">
    <citation type="submission" date="2022-06" db="EMBL/GenBank/DDBJ databases">
        <title>Phylogenomic reconstructions and comparative analyses of Kickxellomycotina fungi.</title>
        <authorList>
            <person name="Reynolds N.K."/>
            <person name="Stajich J.E."/>
            <person name="Barry K."/>
            <person name="Grigoriev I.V."/>
            <person name="Crous P."/>
            <person name="Smith M.E."/>
        </authorList>
    </citation>
    <scope>NUCLEOTIDE SEQUENCE</scope>
    <source>
        <strain evidence="1">RSA 2271</strain>
    </source>
</reference>
<accession>A0ACC1HXR2</accession>
<feature type="non-terminal residue" evidence="1">
    <location>
        <position position="613"/>
    </location>
</feature>
<dbReference type="EMBL" id="JAMZIH010000039">
    <property type="protein sequence ID" value="KAJ1680125.1"/>
    <property type="molecule type" value="Genomic_DNA"/>
</dbReference>
<evidence type="ECO:0000313" key="2">
    <source>
        <dbReference type="Proteomes" id="UP001145114"/>
    </source>
</evidence>
<keyword evidence="2" id="KW-1185">Reference proteome</keyword>
<protein>
    <submittedName>
        <fullName evidence="1">Uncharacterized protein</fullName>
    </submittedName>
</protein>
<proteinExistence type="predicted"/>
<gene>
    <name evidence="1" type="ORF">EV182_000632</name>
</gene>